<dbReference type="NCBIfam" id="TIGR00254">
    <property type="entry name" value="GGDEF"/>
    <property type="match status" value="1"/>
</dbReference>
<keyword evidence="1" id="KW-0812">Transmembrane</keyword>
<proteinExistence type="predicted"/>
<evidence type="ECO:0000259" key="4">
    <source>
        <dbReference type="PROSITE" id="PS50883"/>
    </source>
</evidence>
<dbReference type="InterPro" id="IPR000700">
    <property type="entry name" value="PAS-assoc_C"/>
</dbReference>
<evidence type="ECO:0000256" key="1">
    <source>
        <dbReference type="SAM" id="Phobius"/>
    </source>
</evidence>
<dbReference type="NCBIfam" id="TIGR00229">
    <property type="entry name" value="sensory_box"/>
    <property type="match status" value="2"/>
</dbReference>
<dbReference type="CDD" id="cd01949">
    <property type="entry name" value="GGDEF"/>
    <property type="match status" value="1"/>
</dbReference>
<dbReference type="InterPro" id="IPR001633">
    <property type="entry name" value="EAL_dom"/>
</dbReference>
<dbReference type="SUPFAM" id="SSF55785">
    <property type="entry name" value="PYP-like sensor domain (PAS domain)"/>
    <property type="match status" value="2"/>
</dbReference>
<dbReference type="SMART" id="SM00267">
    <property type="entry name" value="GGDEF"/>
    <property type="match status" value="1"/>
</dbReference>
<reference evidence="6 7" key="1">
    <citation type="submission" date="2013-03" db="EMBL/GenBank/DDBJ databases">
        <title>Salinisphaera dokdonensis CL-ES53 Genome Sequencing.</title>
        <authorList>
            <person name="Li C."/>
            <person name="Lai Q."/>
            <person name="Shao Z."/>
        </authorList>
    </citation>
    <scope>NUCLEOTIDE SEQUENCE [LARGE SCALE GENOMIC DNA]</scope>
    <source>
        <strain evidence="6 7">CL-ES53</strain>
    </source>
</reference>
<dbReference type="InterPro" id="IPR035919">
    <property type="entry name" value="EAL_sf"/>
</dbReference>
<dbReference type="PANTHER" id="PTHR44757:SF4">
    <property type="entry name" value="DIGUANYLATE CYCLASE DGCE-RELATED"/>
    <property type="match status" value="1"/>
</dbReference>
<organism evidence="6 7">
    <name type="scientific">Salinisphaera dokdonensis CL-ES53</name>
    <dbReference type="NCBI Taxonomy" id="1304272"/>
    <lineage>
        <taxon>Bacteria</taxon>
        <taxon>Pseudomonadati</taxon>
        <taxon>Pseudomonadota</taxon>
        <taxon>Gammaproteobacteria</taxon>
        <taxon>Salinisphaerales</taxon>
        <taxon>Salinisphaeraceae</taxon>
        <taxon>Salinisphaera</taxon>
    </lineage>
</organism>
<dbReference type="CDD" id="cd01948">
    <property type="entry name" value="EAL"/>
    <property type="match status" value="1"/>
</dbReference>
<dbReference type="Pfam" id="PF08448">
    <property type="entry name" value="PAS_4"/>
    <property type="match status" value="1"/>
</dbReference>
<dbReference type="InterPro" id="IPR000160">
    <property type="entry name" value="GGDEF_dom"/>
</dbReference>
<feature type="domain" description="PAS" evidence="2">
    <location>
        <begin position="244"/>
        <end position="317"/>
    </location>
</feature>
<dbReference type="InterPro" id="IPR052155">
    <property type="entry name" value="Biofilm_reg_signaling"/>
</dbReference>
<dbReference type="SMART" id="SM00091">
    <property type="entry name" value="PAS"/>
    <property type="match status" value="2"/>
</dbReference>
<dbReference type="InterPro" id="IPR001610">
    <property type="entry name" value="PAC"/>
</dbReference>
<dbReference type="PROSITE" id="PS50887">
    <property type="entry name" value="GGDEF"/>
    <property type="match status" value="1"/>
</dbReference>
<name>A0ABV2AXS8_9GAMM</name>
<accession>A0ABV2AXS8</accession>
<keyword evidence="1" id="KW-0472">Membrane</keyword>
<dbReference type="Pfam" id="PF00989">
    <property type="entry name" value="PAS"/>
    <property type="match status" value="1"/>
</dbReference>
<gene>
    <name evidence="6" type="ORF">SADO_04320</name>
</gene>
<feature type="domain" description="PAC" evidence="3">
    <location>
        <begin position="191"/>
        <end position="243"/>
    </location>
</feature>
<evidence type="ECO:0000313" key="7">
    <source>
        <dbReference type="Proteomes" id="UP001460888"/>
    </source>
</evidence>
<sequence length="813" mass="90743">MMNTLRNPRLTIRWALGVVLAGQLTTILIACLPGTAALSALLAIEAITGIAAGLLCWIALHATDPDRAKIISPLITWLDNIDLAGDSRQRPPISVEGADSHLVATIDNLVYRVQRYRDKLLVRHQRVQRLLRNVTDVLYHTDSDGRINWVTETVSDMLGYRTAELEGRLLRDLLADPDKDEKPLLYSTQLRRHPTRVFRRDGSVAWLLISSRRIDNANGEPVGSEGVCRDGTRLIETQHALDDEKERAQVTLASIGDAVITTNAHGEVDYLNPRAEQMLGVPMADASGQHFDTLCNFVDCERNVTVNGLVQECLNSGTVHERDENLTLYDRAPQTTGHTVKVTISPIRDTHQCVVGTVIVLHDITRLQQISRELAHQANHDLLTGLPNRRAFEHLLSEFLAETGQGRQHALCYLDLDQFKLVNDTCGHDAGDEMLRQLSNQISGQVRAGDTVARLGGDEFGLIMRDLSLTDARIKAEALRADIDRFRFRWNDKLFRLGASIGVAAIDREAVSTTELLRRADTACYLAKEKGRNQVYIYRGDSDETLTRHGDMQRMQQISEALDNNRFELFAQLIQPIDESLHKPCGVELLLRMRDSNGAILSPQNFLLTAERYNVAARIDRWVLKRAVTLIAAAGDDHRPIEHYSINISGQSITDEHFVDYARGLITGSTVDPRRLVFEITETTAVTNTRRAGELIRSLRALGCRFSLDDFGSGLSSFSYLKNLPSDFIKIDGKLVSNILHDPVERSIVEAINQVGQAMGLLTVAEHVESRALLDALRNIGVDYAQGYHVARPIPFEMLSSSIGSRQRIVRAR</sequence>
<comment type="caution">
    <text evidence="6">The sequence shown here is derived from an EMBL/GenBank/DDBJ whole genome shotgun (WGS) entry which is preliminary data.</text>
</comment>
<dbReference type="SMART" id="SM00086">
    <property type="entry name" value="PAC"/>
    <property type="match status" value="2"/>
</dbReference>
<evidence type="ECO:0000259" key="5">
    <source>
        <dbReference type="PROSITE" id="PS50887"/>
    </source>
</evidence>
<keyword evidence="1" id="KW-1133">Transmembrane helix</keyword>
<dbReference type="PROSITE" id="PS50112">
    <property type="entry name" value="PAS"/>
    <property type="match status" value="2"/>
</dbReference>
<feature type="domain" description="GGDEF" evidence="5">
    <location>
        <begin position="407"/>
        <end position="540"/>
    </location>
</feature>
<dbReference type="Pfam" id="PF00990">
    <property type="entry name" value="GGDEF"/>
    <property type="match status" value="1"/>
</dbReference>
<dbReference type="PROSITE" id="PS51257">
    <property type="entry name" value="PROKAR_LIPOPROTEIN"/>
    <property type="match status" value="1"/>
</dbReference>
<dbReference type="CDD" id="cd00130">
    <property type="entry name" value="PAS"/>
    <property type="match status" value="2"/>
</dbReference>
<dbReference type="InterPro" id="IPR000014">
    <property type="entry name" value="PAS"/>
</dbReference>
<dbReference type="Proteomes" id="UP001460888">
    <property type="component" value="Unassembled WGS sequence"/>
</dbReference>
<dbReference type="InterPro" id="IPR013767">
    <property type="entry name" value="PAS_fold"/>
</dbReference>
<feature type="domain" description="PAS" evidence="2">
    <location>
        <begin position="123"/>
        <end position="181"/>
    </location>
</feature>
<dbReference type="InterPro" id="IPR043128">
    <property type="entry name" value="Rev_trsase/Diguanyl_cyclase"/>
</dbReference>
<dbReference type="SMART" id="SM00052">
    <property type="entry name" value="EAL"/>
    <property type="match status" value="1"/>
</dbReference>
<dbReference type="RefSeq" id="WP_353109536.1">
    <property type="nucleotide sequence ID" value="NZ_APND01000001.1"/>
</dbReference>
<dbReference type="PROSITE" id="PS50113">
    <property type="entry name" value="PAC"/>
    <property type="match status" value="2"/>
</dbReference>
<feature type="transmembrane region" description="Helical" evidence="1">
    <location>
        <begin position="36"/>
        <end position="60"/>
    </location>
</feature>
<dbReference type="SUPFAM" id="SSF55073">
    <property type="entry name" value="Nucleotide cyclase"/>
    <property type="match status" value="1"/>
</dbReference>
<feature type="domain" description="EAL" evidence="4">
    <location>
        <begin position="551"/>
        <end position="807"/>
    </location>
</feature>
<dbReference type="InterPro" id="IPR035965">
    <property type="entry name" value="PAS-like_dom_sf"/>
</dbReference>
<dbReference type="SUPFAM" id="SSF141868">
    <property type="entry name" value="EAL domain-like"/>
    <property type="match status" value="1"/>
</dbReference>
<evidence type="ECO:0000259" key="2">
    <source>
        <dbReference type="PROSITE" id="PS50112"/>
    </source>
</evidence>
<dbReference type="Pfam" id="PF00563">
    <property type="entry name" value="EAL"/>
    <property type="match status" value="1"/>
</dbReference>
<dbReference type="PANTHER" id="PTHR44757">
    <property type="entry name" value="DIGUANYLATE CYCLASE DGCP"/>
    <property type="match status" value="1"/>
</dbReference>
<feature type="transmembrane region" description="Helical" evidence="1">
    <location>
        <begin position="12"/>
        <end position="30"/>
    </location>
</feature>
<dbReference type="Gene3D" id="3.20.20.450">
    <property type="entry name" value="EAL domain"/>
    <property type="match status" value="1"/>
</dbReference>
<keyword evidence="7" id="KW-1185">Reference proteome</keyword>
<evidence type="ECO:0000259" key="3">
    <source>
        <dbReference type="PROSITE" id="PS50113"/>
    </source>
</evidence>
<feature type="domain" description="PAC" evidence="3">
    <location>
        <begin position="322"/>
        <end position="376"/>
    </location>
</feature>
<dbReference type="Gene3D" id="3.30.450.20">
    <property type="entry name" value="PAS domain"/>
    <property type="match status" value="2"/>
</dbReference>
<protein>
    <submittedName>
        <fullName evidence="6">PAS/PAC sensor(S)-containing diguanylate cyclase/phosphodiesterase</fullName>
    </submittedName>
</protein>
<dbReference type="EMBL" id="APND01000001">
    <property type="protein sequence ID" value="MES1928453.1"/>
    <property type="molecule type" value="Genomic_DNA"/>
</dbReference>
<dbReference type="PROSITE" id="PS50883">
    <property type="entry name" value="EAL"/>
    <property type="match status" value="1"/>
</dbReference>
<dbReference type="InterPro" id="IPR029787">
    <property type="entry name" value="Nucleotide_cyclase"/>
</dbReference>
<dbReference type="Gene3D" id="3.30.70.270">
    <property type="match status" value="1"/>
</dbReference>
<evidence type="ECO:0000313" key="6">
    <source>
        <dbReference type="EMBL" id="MES1928453.1"/>
    </source>
</evidence>
<dbReference type="InterPro" id="IPR013656">
    <property type="entry name" value="PAS_4"/>
</dbReference>